<dbReference type="OrthoDB" id="4425096at2"/>
<organism evidence="1 3">
    <name type="scientific">Corynebacterium glucuronolyticum</name>
    <dbReference type="NCBI Taxonomy" id="39791"/>
    <lineage>
        <taxon>Bacteria</taxon>
        <taxon>Bacillati</taxon>
        <taxon>Actinomycetota</taxon>
        <taxon>Actinomycetes</taxon>
        <taxon>Mycobacteriales</taxon>
        <taxon>Corynebacteriaceae</taxon>
        <taxon>Corynebacterium</taxon>
    </lineage>
</organism>
<sequence length="219" mass="22926">MGVMVGTSVRNEEVFENGRLAQIAELRARMEAMGATAPGHAVIELLAGVPGLPRRAVTSMNECPALAVELIAQASGSGLFVAVVGWPELVLTSALEGRGAADNVLIIPDPGPDPLHVVGLLAEHMDLVMYHTAAVTVSPTRARPLMAKVREGTAALVTVGTRLPSPALTLAGRVVGFRGIGRGSGRITSVVLDVRAETKTRRDRATTLYLGEQPTLRAV</sequence>
<gene>
    <name evidence="1" type="ORF">I6I10_13250</name>
    <name evidence="2" type="ORF">I6J21_03130</name>
</gene>
<proteinExistence type="predicted"/>
<evidence type="ECO:0000313" key="3">
    <source>
        <dbReference type="Proteomes" id="UP000596145"/>
    </source>
</evidence>
<dbReference type="Proteomes" id="UP000596145">
    <property type="component" value="Chromosome"/>
</dbReference>
<evidence type="ECO:0000313" key="2">
    <source>
        <dbReference type="EMBL" id="QRP71792.1"/>
    </source>
</evidence>
<dbReference type="EMBL" id="CP066007">
    <property type="protein sequence ID" value="QQB46377.1"/>
    <property type="molecule type" value="Genomic_DNA"/>
</dbReference>
<dbReference type="AlphaFoldDB" id="A0A7T4EFI2"/>
<evidence type="ECO:0000313" key="1">
    <source>
        <dbReference type="EMBL" id="QQB46377.1"/>
    </source>
</evidence>
<accession>A0A7T4EFI2</accession>
<protein>
    <submittedName>
        <fullName evidence="1">Uncharacterized protein</fullName>
    </submittedName>
</protein>
<name>A0A7T4EFI2_9CORY</name>
<reference evidence="1 3" key="1">
    <citation type="submission" date="2020-12" db="EMBL/GenBank/DDBJ databases">
        <title>FDA dAtabase for Regulatory Grade micrObial Sequences (FDA-ARGOS): Supporting development and validation of Infectious Disease Dx tests.</title>
        <authorList>
            <person name="Sproer C."/>
            <person name="Gronow S."/>
            <person name="Severitt S."/>
            <person name="Schroder I."/>
            <person name="Tallon L."/>
            <person name="Sadzewicz L."/>
            <person name="Zhao X."/>
            <person name="Boylan J."/>
            <person name="Ott S."/>
            <person name="Bowen H."/>
            <person name="Vavikolanu K."/>
            <person name="Mehta A."/>
            <person name="Aluvathingal J."/>
            <person name="Nadendla S."/>
            <person name="Lowell S."/>
            <person name="Myers T."/>
            <person name="Yan Y."/>
            <person name="Sichtig H."/>
        </authorList>
    </citation>
    <scope>NUCLEOTIDE SEQUENCE [LARGE SCALE GENOMIC DNA]</scope>
    <source>
        <strain evidence="1 3">FDAARGOS_1053</strain>
        <strain evidence="2">FDAARGOS_1191</strain>
    </source>
</reference>
<dbReference type="EMBL" id="CP069534">
    <property type="protein sequence ID" value="QRP71792.1"/>
    <property type="molecule type" value="Genomic_DNA"/>
</dbReference>
<dbReference type="Proteomes" id="UP000617681">
    <property type="component" value="Chromosome"/>
</dbReference>